<name>A0A1E7FV35_9STRA</name>
<dbReference type="OrthoDB" id="6375801at2759"/>
<dbReference type="KEGG" id="fcy:FRACYDRAFT_232136"/>
<protein>
    <submittedName>
        <fullName evidence="1">Uncharacterized protein</fullName>
    </submittedName>
</protein>
<sequence>MQHRRDLLQVGTAPWSLLNAELVRYKIKIRNNPRPKDTVRRVQCQPIDNEGPDLKYRMHKILYIILSKNHTGKDRRNITTGEVWIQRDFAERLTLRFNKEAQLEHLGGGRTVSQEGVAVDFFLAGQSVKTMEFHTYLSDGKQQHSAVVDDHMERLIVFLMKEHILKKDGVIMCTSDGAPSQYSCATAYYFLSALAYKYKITIDRFISAPGHGKGFADGINGVKKRELTIASGRELMSAAQAHLVDKILESLAARTKTISPLLASTLKTTAQYDSCNQTSHSQS</sequence>
<dbReference type="Proteomes" id="UP000095751">
    <property type="component" value="Unassembled WGS sequence"/>
</dbReference>
<organism evidence="1 2">
    <name type="scientific">Fragilariopsis cylindrus CCMP1102</name>
    <dbReference type="NCBI Taxonomy" id="635003"/>
    <lineage>
        <taxon>Eukaryota</taxon>
        <taxon>Sar</taxon>
        <taxon>Stramenopiles</taxon>
        <taxon>Ochrophyta</taxon>
        <taxon>Bacillariophyta</taxon>
        <taxon>Bacillariophyceae</taxon>
        <taxon>Bacillariophycidae</taxon>
        <taxon>Bacillariales</taxon>
        <taxon>Bacillariaceae</taxon>
        <taxon>Fragilariopsis</taxon>
    </lineage>
</organism>
<dbReference type="InParanoid" id="A0A1E7FV35"/>
<proteinExistence type="predicted"/>
<evidence type="ECO:0000313" key="1">
    <source>
        <dbReference type="EMBL" id="OEU21987.1"/>
    </source>
</evidence>
<reference evidence="1 2" key="1">
    <citation type="submission" date="2016-09" db="EMBL/GenBank/DDBJ databases">
        <title>Extensive genetic diversity and differential bi-allelic expression allows diatom success in the polar Southern Ocean.</title>
        <authorList>
            <consortium name="DOE Joint Genome Institute"/>
            <person name="Mock T."/>
            <person name="Otillar R.P."/>
            <person name="Strauss J."/>
            <person name="Dupont C."/>
            <person name="Frickenhaus S."/>
            <person name="Maumus F."/>
            <person name="Mcmullan M."/>
            <person name="Sanges R."/>
            <person name="Schmutz J."/>
            <person name="Toseland A."/>
            <person name="Valas R."/>
            <person name="Veluchamy A."/>
            <person name="Ward B.J."/>
            <person name="Allen A."/>
            <person name="Barry K."/>
            <person name="Falciatore A."/>
            <person name="Ferrante M."/>
            <person name="Fortunato A.E."/>
            <person name="Gloeckner G."/>
            <person name="Gruber A."/>
            <person name="Hipkin R."/>
            <person name="Janech M."/>
            <person name="Kroth P."/>
            <person name="Leese F."/>
            <person name="Lindquist E."/>
            <person name="Lyon B.R."/>
            <person name="Martin J."/>
            <person name="Mayer C."/>
            <person name="Parker M."/>
            <person name="Quesneville H."/>
            <person name="Raymond J."/>
            <person name="Uhlig C."/>
            <person name="Valentin K.U."/>
            <person name="Worden A.Z."/>
            <person name="Armbrust E.V."/>
            <person name="Bowler C."/>
            <person name="Green B."/>
            <person name="Moulton V."/>
            <person name="Van Oosterhout C."/>
            <person name="Grigoriev I."/>
        </authorList>
    </citation>
    <scope>NUCLEOTIDE SEQUENCE [LARGE SCALE GENOMIC DNA]</scope>
    <source>
        <strain evidence="1 2">CCMP1102</strain>
    </source>
</reference>
<dbReference type="EMBL" id="KV784353">
    <property type="protein sequence ID" value="OEU21987.1"/>
    <property type="molecule type" value="Genomic_DNA"/>
</dbReference>
<evidence type="ECO:0000313" key="2">
    <source>
        <dbReference type="Proteomes" id="UP000095751"/>
    </source>
</evidence>
<dbReference type="AlphaFoldDB" id="A0A1E7FV35"/>
<keyword evidence="2" id="KW-1185">Reference proteome</keyword>
<gene>
    <name evidence="1" type="ORF">FRACYDRAFT_232136</name>
</gene>
<accession>A0A1E7FV35</accession>